<dbReference type="EMBL" id="MSZS01000003">
    <property type="protein sequence ID" value="PKX95331.1"/>
    <property type="molecule type" value="Genomic_DNA"/>
</dbReference>
<evidence type="ECO:0000313" key="1">
    <source>
        <dbReference type="EMBL" id="PKX95331.1"/>
    </source>
</evidence>
<keyword evidence="2" id="KW-1185">Reference proteome</keyword>
<dbReference type="PROSITE" id="PS51257">
    <property type="entry name" value="PROKAR_LIPOPROTEIN"/>
    <property type="match status" value="1"/>
</dbReference>
<gene>
    <name evidence="1" type="ORF">P174DRAFT_130782</name>
</gene>
<dbReference type="RefSeq" id="XP_024683926.1">
    <property type="nucleotide sequence ID" value="XM_024821100.1"/>
</dbReference>
<dbReference type="VEuPathDB" id="FungiDB:P174DRAFT_130782"/>
<dbReference type="AlphaFoldDB" id="A0A2I1CCI8"/>
<protein>
    <submittedName>
        <fullName evidence="1">Uncharacterized protein</fullName>
    </submittedName>
</protein>
<dbReference type="GeneID" id="36528426"/>
<name>A0A2I1CCI8_ASPN1</name>
<reference evidence="2" key="1">
    <citation type="journal article" date="2018" name="Proc. Natl. Acad. Sci. U.S.A.">
        <title>Linking secondary metabolites to gene clusters through genome sequencing of six diverse Aspergillus species.</title>
        <authorList>
            <person name="Kaerboelling I."/>
            <person name="Vesth T.C."/>
            <person name="Frisvad J.C."/>
            <person name="Nybo J.L."/>
            <person name="Theobald S."/>
            <person name="Kuo A."/>
            <person name="Bowyer P."/>
            <person name="Matsuda Y."/>
            <person name="Mondo S."/>
            <person name="Lyhne E.K."/>
            <person name="Kogle M.E."/>
            <person name="Clum A."/>
            <person name="Lipzen A."/>
            <person name="Salamov A."/>
            <person name="Ngan C.Y."/>
            <person name="Daum C."/>
            <person name="Chiniquy J."/>
            <person name="Barry K."/>
            <person name="LaButti K."/>
            <person name="Haridas S."/>
            <person name="Simmons B.A."/>
            <person name="Magnuson J.K."/>
            <person name="Mortensen U.H."/>
            <person name="Larsen T.O."/>
            <person name="Grigoriev I.V."/>
            <person name="Baker S.E."/>
            <person name="Andersen M.R."/>
        </authorList>
    </citation>
    <scope>NUCLEOTIDE SEQUENCE [LARGE SCALE GENOMIC DNA]</scope>
    <source>
        <strain evidence="2">IBT 16806</strain>
    </source>
</reference>
<evidence type="ECO:0000313" key="2">
    <source>
        <dbReference type="Proteomes" id="UP000234474"/>
    </source>
</evidence>
<accession>A0A2I1CCI8</accession>
<organism evidence="1 2">
    <name type="scientific">Aspergillus novofumigatus (strain IBT 16806)</name>
    <dbReference type="NCBI Taxonomy" id="1392255"/>
    <lineage>
        <taxon>Eukaryota</taxon>
        <taxon>Fungi</taxon>
        <taxon>Dikarya</taxon>
        <taxon>Ascomycota</taxon>
        <taxon>Pezizomycotina</taxon>
        <taxon>Eurotiomycetes</taxon>
        <taxon>Eurotiomycetidae</taxon>
        <taxon>Eurotiales</taxon>
        <taxon>Aspergillaceae</taxon>
        <taxon>Aspergillus</taxon>
        <taxon>Aspergillus subgen. Fumigati</taxon>
    </lineage>
</organism>
<dbReference type="Proteomes" id="UP000234474">
    <property type="component" value="Unassembled WGS sequence"/>
</dbReference>
<comment type="caution">
    <text evidence="1">The sequence shown here is derived from an EMBL/GenBank/DDBJ whole genome shotgun (WGS) entry which is preliminary data.</text>
</comment>
<proteinExistence type="predicted"/>
<sequence>MHRPTVLHKLSPLIILYDFPSCSSLTHTTIGCGKQGFLELHNRTAKIEPEPHRTRSSLGSVPSLGNRTGFSFYRVELFWVQ</sequence>